<proteinExistence type="predicted"/>
<protein>
    <submittedName>
        <fullName evidence="2">Uncharacterized protein</fullName>
    </submittedName>
</protein>
<accession>A0AC34RMJ3</accession>
<evidence type="ECO:0000313" key="2">
    <source>
        <dbReference type="WBParaSite" id="JU765_v2.g8398.t1"/>
    </source>
</evidence>
<dbReference type="Proteomes" id="UP000887576">
    <property type="component" value="Unplaced"/>
</dbReference>
<dbReference type="WBParaSite" id="JU765_v2.g8398.t1">
    <property type="protein sequence ID" value="JU765_v2.g8398.t1"/>
    <property type="gene ID" value="JU765_v2.g8398"/>
</dbReference>
<name>A0AC34RMJ3_9BILA</name>
<reference evidence="2" key="1">
    <citation type="submission" date="2022-11" db="UniProtKB">
        <authorList>
            <consortium name="WormBaseParasite"/>
        </authorList>
    </citation>
    <scope>IDENTIFICATION</scope>
</reference>
<organism evidence="1 2">
    <name type="scientific">Panagrolaimus sp. JU765</name>
    <dbReference type="NCBI Taxonomy" id="591449"/>
    <lineage>
        <taxon>Eukaryota</taxon>
        <taxon>Metazoa</taxon>
        <taxon>Ecdysozoa</taxon>
        <taxon>Nematoda</taxon>
        <taxon>Chromadorea</taxon>
        <taxon>Rhabditida</taxon>
        <taxon>Tylenchina</taxon>
        <taxon>Panagrolaimomorpha</taxon>
        <taxon>Panagrolaimoidea</taxon>
        <taxon>Panagrolaimidae</taxon>
        <taxon>Panagrolaimus</taxon>
    </lineage>
</organism>
<sequence length="310" mass="36056">MSPDQEEKWPMSSVSDMDVDCSDTDELTSVEADESDHPSDIELRVSMDGQVLERSNYVADKVKKIKFYDDVFEAVLVDGNILRPPYEKFNEFLKQYSAENYLKIYRQSPTEVEKLFQFSKAAWINFFSVVKRLELSGTLFPEHLTRWLPYMSALEIVQMKDFGLGKTGELSDIVNALPHSVRTFVYDARRTFHGGFEHNLTMFGDYSKTRGLKFEEVVLFVLDLPKIKLLDDLFDKCVDGMIENGLLKVVTNGMALEKLYAWLDERGLQRASYDLYDKYPGQYDEYVVYAGKWKTMRLQFGFLRNPFHCD</sequence>
<evidence type="ECO:0000313" key="1">
    <source>
        <dbReference type="Proteomes" id="UP000887576"/>
    </source>
</evidence>